<dbReference type="EC" id="2.1.1.80" evidence="2"/>
<dbReference type="GO" id="GO:0032259">
    <property type="term" value="P:methylation"/>
    <property type="evidence" value="ECO:0007669"/>
    <property type="project" value="UniProtKB-KW"/>
</dbReference>
<dbReference type="PANTHER" id="PTHR24422">
    <property type="entry name" value="CHEMOTAXIS PROTEIN METHYLTRANSFERASE"/>
    <property type="match status" value="1"/>
</dbReference>
<dbReference type="OrthoDB" id="9786165at2"/>
<dbReference type="SUPFAM" id="SSF47757">
    <property type="entry name" value="Chemotaxis receptor methyltransferase CheR, N-terminal domain"/>
    <property type="match status" value="1"/>
</dbReference>
<evidence type="ECO:0000313" key="7">
    <source>
        <dbReference type="EMBL" id="TYT75453.1"/>
    </source>
</evidence>
<dbReference type="Gene3D" id="3.40.50.150">
    <property type="entry name" value="Vaccinia Virus protein VP39"/>
    <property type="match status" value="1"/>
</dbReference>
<dbReference type="PRINTS" id="PR00996">
    <property type="entry name" value="CHERMTFRASE"/>
</dbReference>
<keyword evidence="4 7" id="KW-0808">Transferase</keyword>
<organism evidence="7 8">
    <name type="scientific">Desulfobotulus mexicanus</name>
    <dbReference type="NCBI Taxonomy" id="2586642"/>
    <lineage>
        <taxon>Bacteria</taxon>
        <taxon>Pseudomonadati</taxon>
        <taxon>Thermodesulfobacteriota</taxon>
        <taxon>Desulfobacteria</taxon>
        <taxon>Desulfobacterales</taxon>
        <taxon>Desulfobacteraceae</taxon>
        <taxon>Desulfobotulus</taxon>
    </lineage>
</organism>
<dbReference type="AlphaFoldDB" id="A0A5Q4VER0"/>
<dbReference type="Pfam" id="PF03705">
    <property type="entry name" value="CheR_N"/>
    <property type="match status" value="1"/>
</dbReference>
<keyword evidence="3 7" id="KW-0489">Methyltransferase</keyword>
<dbReference type="Gene3D" id="1.10.155.10">
    <property type="entry name" value="Chemotaxis receptor methyltransferase CheR, N-terminal domain"/>
    <property type="match status" value="1"/>
</dbReference>
<accession>A0A5Q4VER0</accession>
<dbReference type="PANTHER" id="PTHR24422:SF21">
    <property type="entry name" value="CHEMOTAXIS PROTEIN METHYLTRANSFERASE 1"/>
    <property type="match status" value="1"/>
</dbReference>
<dbReference type="InterPro" id="IPR022641">
    <property type="entry name" value="CheR_N"/>
</dbReference>
<evidence type="ECO:0000256" key="1">
    <source>
        <dbReference type="ARBA" id="ARBA00001541"/>
    </source>
</evidence>
<protein>
    <recommendedName>
        <fullName evidence="2">protein-glutamate O-methyltransferase</fullName>
        <ecNumber evidence="2">2.1.1.80</ecNumber>
    </recommendedName>
</protein>
<dbReference type="SMART" id="SM00138">
    <property type="entry name" value="MeTrc"/>
    <property type="match status" value="1"/>
</dbReference>
<keyword evidence="8" id="KW-1185">Reference proteome</keyword>
<name>A0A5Q4VER0_9BACT</name>
<dbReference type="GO" id="GO:0008983">
    <property type="term" value="F:protein-glutamate O-methyltransferase activity"/>
    <property type="evidence" value="ECO:0007669"/>
    <property type="project" value="UniProtKB-EC"/>
</dbReference>
<keyword evidence="5" id="KW-0949">S-adenosyl-L-methionine</keyword>
<evidence type="ECO:0000256" key="4">
    <source>
        <dbReference type="ARBA" id="ARBA00022679"/>
    </source>
</evidence>
<dbReference type="InterPro" id="IPR000780">
    <property type="entry name" value="CheR_MeTrfase"/>
</dbReference>
<dbReference type="InterPro" id="IPR050903">
    <property type="entry name" value="Bact_Chemotaxis_MeTrfase"/>
</dbReference>
<evidence type="ECO:0000256" key="3">
    <source>
        <dbReference type="ARBA" id="ARBA00022603"/>
    </source>
</evidence>
<dbReference type="Proteomes" id="UP000321899">
    <property type="component" value="Unassembled WGS sequence"/>
</dbReference>
<sequence>MKKAVWSGGCRAVSWQRVFPMPFSPLKPWPVPFINILHPAPESKKNMELSQNAFDQLRTWIHEACGIYLHTGKEYLVQQRLSAMVKEEGCRDFPSFFQKLRNSRDPLLKNRVIDAMTTNETYFFRDQHPFDTFFNSLLPAMALKKKAGVKSKFRIWSAGSSTGQEAYSLAMLIHEFCSSATQPLSSHSFEIIGTDISAPVLDKARAGIYSDLEISRGLSPERRNKYFSKISENKWQLSDSIRNLVRFQTLNFIDSFPNMGLFDLILCRNVLIYFDEATKRRIFNHFASILDSDGHLILGGSENIYGISTAFKSKKEGMTLIYEKINGREPIAVQSSAVARSFFST</sequence>
<dbReference type="EMBL" id="VDMB01000004">
    <property type="protein sequence ID" value="TYT75453.1"/>
    <property type="molecule type" value="Genomic_DNA"/>
</dbReference>
<dbReference type="InterPro" id="IPR029063">
    <property type="entry name" value="SAM-dependent_MTases_sf"/>
</dbReference>
<dbReference type="PROSITE" id="PS50123">
    <property type="entry name" value="CHER"/>
    <property type="match status" value="1"/>
</dbReference>
<reference evidence="7 8" key="1">
    <citation type="submission" date="2019-06" db="EMBL/GenBank/DDBJ databases">
        <title>Desulfobotulus mexicanus sp. nov., a novel sulfate-reducing bacterium isolated from the sediment of an alkaline crater lake in Mexico.</title>
        <authorList>
            <person name="Hirschler-Rea A."/>
        </authorList>
    </citation>
    <scope>NUCLEOTIDE SEQUENCE [LARGE SCALE GENOMIC DNA]</scope>
    <source>
        <strain evidence="7 8">PAR22N</strain>
    </source>
</reference>
<comment type="caution">
    <text evidence="7">The sequence shown here is derived from an EMBL/GenBank/DDBJ whole genome shotgun (WGS) entry which is preliminary data.</text>
</comment>
<proteinExistence type="predicted"/>
<feature type="domain" description="CheR-type methyltransferase" evidence="6">
    <location>
        <begin position="42"/>
        <end position="326"/>
    </location>
</feature>
<evidence type="ECO:0000256" key="5">
    <source>
        <dbReference type="ARBA" id="ARBA00022691"/>
    </source>
</evidence>
<evidence type="ECO:0000259" key="6">
    <source>
        <dbReference type="PROSITE" id="PS50123"/>
    </source>
</evidence>
<dbReference type="InterPro" id="IPR036804">
    <property type="entry name" value="CheR_N_sf"/>
</dbReference>
<comment type="catalytic activity">
    <reaction evidence="1">
        <text>L-glutamyl-[protein] + S-adenosyl-L-methionine = [protein]-L-glutamate 5-O-methyl ester + S-adenosyl-L-homocysteine</text>
        <dbReference type="Rhea" id="RHEA:24452"/>
        <dbReference type="Rhea" id="RHEA-COMP:10208"/>
        <dbReference type="Rhea" id="RHEA-COMP:10311"/>
        <dbReference type="ChEBI" id="CHEBI:29973"/>
        <dbReference type="ChEBI" id="CHEBI:57856"/>
        <dbReference type="ChEBI" id="CHEBI:59789"/>
        <dbReference type="ChEBI" id="CHEBI:82795"/>
        <dbReference type="EC" id="2.1.1.80"/>
    </reaction>
</comment>
<dbReference type="Pfam" id="PF01739">
    <property type="entry name" value="CheR"/>
    <property type="match status" value="1"/>
</dbReference>
<evidence type="ECO:0000313" key="8">
    <source>
        <dbReference type="Proteomes" id="UP000321899"/>
    </source>
</evidence>
<dbReference type="SUPFAM" id="SSF53335">
    <property type="entry name" value="S-adenosyl-L-methionine-dependent methyltransferases"/>
    <property type="match status" value="1"/>
</dbReference>
<gene>
    <name evidence="7" type="ORF">FIM25_05075</name>
</gene>
<evidence type="ECO:0000256" key="2">
    <source>
        <dbReference type="ARBA" id="ARBA00012534"/>
    </source>
</evidence>
<dbReference type="InterPro" id="IPR022642">
    <property type="entry name" value="CheR_C"/>
</dbReference>